<feature type="region of interest" description="Disordered" evidence="1">
    <location>
        <begin position="1"/>
        <end position="21"/>
    </location>
</feature>
<dbReference type="AlphaFoldDB" id="A0A7X0D5J3"/>
<keyword evidence="3" id="KW-1185">Reference proteome</keyword>
<dbReference type="RefSeq" id="WP_184074964.1">
    <property type="nucleotide sequence ID" value="NZ_JACHDS010000001.1"/>
</dbReference>
<evidence type="ECO:0000313" key="3">
    <source>
        <dbReference type="Proteomes" id="UP000546642"/>
    </source>
</evidence>
<evidence type="ECO:0000256" key="1">
    <source>
        <dbReference type="SAM" id="MobiDB-lite"/>
    </source>
</evidence>
<evidence type="ECO:0000313" key="2">
    <source>
        <dbReference type="EMBL" id="MBB6171741.1"/>
    </source>
</evidence>
<sequence length="83" mass="9102">MDDHCFDSESVYHADAESGTPPPLRAFFVDVYDEDTDLPEHAYYGVACADGGGLAQAVSENSIHKLQDVKRFAERIGGVLVWV</sequence>
<protein>
    <submittedName>
        <fullName evidence="2">Uncharacterized protein</fullName>
    </submittedName>
</protein>
<dbReference type="EMBL" id="JACHDS010000001">
    <property type="protein sequence ID" value="MBB6171741.1"/>
    <property type="molecule type" value="Genomic_DNA"/>
</dbReference>
<comment type="caution">
    <text evidence="2">The sequence shown here is derived from an EMBL/GenBank/DDBJ whole genome shotgun (WGS) entry which is preliminary data.</text>
</comment>
<accession>A0A7X0D5J3</accession>
<gene>
    <name evidence="2" type="ORF">HNR23_001801</name>
</gene>
<feature type="compositionally biased region" description="Basic and acidic residues" evidence="1">
    <location>
        <begin position="1"/>
        <end position="16"/>
    </location>
</feature>
<proteinExistence type="predicted"/>
<reference evidence="2 3" key="1">
    <citation type="submission" date="2020-08" db="EMBL/GenBank/DDBJ databases">
        <title>Sequencing the genomes of 1000 actinobacteria strains.</title>
        <authorList>
            <person name="Klenk H.-P."/>
        </authorList>
    </citation>
    <scope>NUCLEOTIDE SEQUENCE [LARGE SCALE GENOMIC DNA]</scope>
    <source>
        <strain evidence="2 3">DSM 46659</strain>
    </source>
</reference>
<name>A0A7X0D5J3_9ACTN</name>
<organism evidence="2 3">
    <name type="scientific">Nocardiopsis mwathae</name>
    <dbReference type="NCBI Taxonomy" id="1472723"/>
    <lineage>
        <taxon>Bacteria</taxon>
        <taxon>Bacillati</taxon>
        <taxon>Actinomycetota</taxon>
        <taxon>Actinomycetes</taxon>
        <taxon>Streptosporangiales</taxon>
        <taxon>Nocardiopsidaceae</taxon>
        <taxon>Nocardiopsis</taxon>
    </lineage>
</organism>
<dbReference type="Proteomes" id="UP000546642">
    <property type="component" value="Unassembled WGS sequence"/>
</dbReference>